<sequence length="190" mass="20881">MDPGPALHYPAGSLVLVAGLPGAGKSTLLNRLYGLRGDEIAPVPAGGVLVIDSGQARNWWARRLRPLPGVLRTPLIHTTHVWRIGRAVLRGRGVVAHTRGTWPHILHLFAWMARLHGGRLHLVLIDVDPETARAGQFARGRVVTRATFHRHCRRWRPLIDSARDGAVPPAAGVTVLDRNTADKLQAIRFH</sequence>
<keyword evidence="1" id="KW-0547">Nucleotide-binding</keyword>
<evidence type="ECO:0000313" key="1">
    <source>
        <dbReference type="EMBL" id="MBE1536508.1"/>
    </source>
</evidence>
<organism evidence="1 2">
    <name type="scientific">Actinomadura algeriensis</name>
    <dbReference type="NCBI Taxonomy" id="1679523"/>
    <lineage>
        <taxon>Bacteria</taxon>
        <taxon>Bacillati</taxon>
        <taxon>Actinomycetota</taxon>
        <taxon>Actinomycetes</taxon>
        <taxon>Streptosporangiales</taxon>
        <taxon>Thermomonosporaceae</taxon>
        <taxon>Actinomadura</taxon>
    </lineage>
</organism>
<dbReference type="Gene3D" id="3.40.50.300">
    <property type="entry name" value="P-loop containing nucleotide triphosphate hydrolases"/>
    <property type="match status" value="1"/>
</dbReference>
<protein>
    <submittedName>
        <fullName evidence="1">Energy-coupling factor transporter ATP-binding protein EcfA2</fullName>
    </submittedName>
</protein>
<evidence type="ECO:0000313" key="2">
    <source>
        <dbReference type="Proteomes" id="UP000627838"/>
    </source>
</evidence>
<dbReference type="EMBL" id="JADBDZ010000001">
    <property type="protein sequence ID" value="MBE1536508.1"/>
    <property type="molecule type" value="Genomic_DNA"/>
</dbReference>
<keyword evidence="2" id="KW-1185">Reference proteome</keyword>
<accession>A0ABR9K1N2</accession>
<reference evidence="1 2" key="1">
    <citation type="submission" date="2020-10" db="EMBL/GenBank/DDBJ databases">
        <title>Sequencing the genomes of 1000 actinobacteria strains.</title>
        <authorList>
            <person name="Klenk H.-P."/>
        </authorList>
    </citation>
    <scope>NUCLEOTIDE SEQUENCE [LARGE SCALE GENOMIC DNA]</scope>
    <source>
        <strain evidence="1 2">DSM 46744</strain>
    </source>
</reference>
<dbReference type="SUPFAM" id="SSF52540">
    <property type="entry name" value="P-loop containing nucleoside triphosphate hydrolases"/>
    <property type="match status" value="1"/>
</dbReference>
<dbReference type="RefSeq" id="WP_318784451.1">
    <property type="nucleotide sequence ID" value="NZ_JADBDZ010000001.1"/>
</dbReference>
<dbReference type="InterPro" id="IPR027417">
    <property type="entry name" value="P-loop_NTPase"/>
</dbReference>
<comment type="caution">
    <text evidence="1">The sequence shown here is derived from an EMBL/GenBank/DDBJ whole genome shotgun (WGS) entry which is preliminary data.</text>
</comment>
<proteinExistence type="predicted"/>
<dbReference type="GO" id="GO:0005524">
    <property type="term" value="F:ATP binding"/>
    <property type="evidence" value="ECO:0007669"/>
    <property type="project" value="UniProtKB-KW"/>
</dbReference>
<keyword evidence="1" id="KW-0067">ATP-binding</keyword>
<name>A0ABR9K1N2_9ACTN</name>
<dbReference type="Pfam" id="PF13671">
    <property type="entry name" value="AAA_33"/>
    <property type="match status" value="1"/>
</dbReference>
<dbReference type="Proteomes" id="UP000627838">
    <property type="component" value="Unassembled WGS sequence"/>
</dbReference>
<gene>
    <name evidence="1" type="ORF">H4W34_006341</name>
</gene>